<dbReference type="Pfam" id="PF00293">
    <property type="entry name" value="NUDIX"/>
    <property type="match status" value="1"/>
</dbReference>
<dbReference type="RefSeq" id="WP_345673419.1">
    <property type="nucleotide sequence ID" value="NZ_BAABHS010000001.1"/>
</dbReference>
<dbReference type="PRINTS" id="PR00502">
    <property type="entry name" value="NUDIXFAMILY"/>
</dbReference>
<evidence type="ECO:0000256" key="1">
    <source>
        <dbReference type="ARBA" id="ARBA00001946"/>
    </source>
</evidence>
<feature type="domain" description="Nudix hydrolase" evidence="5">
    <location>
        <begin position="37"/>
        <end position="166"/>
    </location>
</feature>
<dbReference type="InterPro" id="IPR000086">
    <property type="entry name" value="NUDIX_hydrolase_dom"/>
</dbReference>
<comment type="caution">
    <text evidence="6">The sequence shown here is derived from an EMBL/GenBank/DDBJ whole genome shotgun (WGS) entry which is preliminary data.</text>
</comment>
<dbReference type="CDD" id="cd03424">
    <property type="entry name" value="NUDIX_ADPRase_Nudt5_UGPPase_Nudt14"/>
    <property type="match status" value="1"/>
</dbReference>
<protein>
    <submittedName>
        <fullName evidence="6">NUDIX hydrolase</fullName>
    </submittedName>
</protein>
<evidence type="ECO:0000256" key="2">
    <source>
        <dbReference type="ARBA" id="ARBA00005582"/>
    </source>
</evidence>
<dbReference type="SUPFAM" id="SSF55811">
    <property type="entry name" value="Nudix"/>
    <property type="match status" value="1"/>
</dbReference>
<dbReference type="PROSITE" id="PS00893">
    <property type="entry name" value="NUDIX_BOX"/>
    <property type="match status" value="1"/>
</dbReference>
<dbReference type="InterPro" id="IPR020084">
    <property type="entry name" value="NUDIX_hydrolase_CS"/>
</dbReference>
<dbReference type="GO" id="GO:0016787">
    <property type="term" value="F:hydrolase activity"/>
    <property type="evidence" value="ECO:0007669"/>
    <property type="project" value="UniProtKB-KW"/>
</dbReference>
<proteinExistence type="inferred from homology"/>
<evidence type="ECO:0000259" key="5">
    <source>
        <dbReference type="PROSITE" id="PS51462"/>
    </source>
</evidence>
<dbReference type="InterPro" id="IPR015797">
    <property type="entry name" value="NUDIX_hydrolase-like_dom_sf"/>
</dbReference>
<dbReference type="Proteomes" id="UP001500466">
    <property type="component" value="Unassembled WGS sequence"/>
</dbReference>
<dbReference type="EMBL" id="BAABHS010000001">
    <property type="protein sequence ID" value="GAA4947048.1"/>
    <property type="molecule type" value="Genomic_DNA"/>
</dbReference>
<evidence type="ECO:0000256" key="4">
    <source>
        <dbReference type="RuleBase" id="RU003476"/>
    </source>
</evidence>
<keyword evidence="3 4" id="KW-0378">Hydrolase</keyword>
<dbReference type="PROSITE" id="PS51462">
    <property type="entry name" value="NUDIX"/>
    <property type="match status" value="1"/>
</dbReference>
<name>A0ABP9GMC7_9ACTN</name>
<evidence type="ECO:0000313" key="7">
    <source>
        <dbReference type="Proteomes" id="UP001500466"/>
    </source>
</evidence>
<dbReference type="InterPro" id="IPR020476">
    <property type="entry name" value="Nudix_hydrolase"/>
</dbReference>
<gene>
    <name evidence="6" type="ORF">GCM10023205_03660</name>
</gene>
<dbReference type="PANTHER" id="PTHR43046">
    <property type="entry name" value="GDP-MANNOSE MANNOSYL HYDROLASE"/>
    <property type="match status" value="1"/>
</dbReference>
<evidence type="ECO:0000313" key="6">
    <source>
        <dbReference type="EMBL" id="GAA4947048.1"/>
    </source>
</evidence>
<evidence type="ECO:0000256" key="3">
    <source>
        <dbReference type="ARBA" id="ARBA00022801"/>
    </source>
</evidence>
<accession>A0ABP9GMC7</accession>
<organism evidence="6 7">
    <name type="scientific">Yinghuangia aomiensis</name>
    <dbReference type="NCBI Taxonomy" id="676205"/>
    <lineage>
        <taxon>Bacteria</taxon>
        <taxon>Bacillati</taxon>
        <taxon>Actinomycetota</taxon>
        <taxon>Actinomycetes</taxon>
        <taxon>Kitasatosporales</taxon>
        <taxon>Streptomycetaceae</taxon>
        <taxon>Yinghuangia</taxon>
    </lineage>
</organism>
<keyword evidence="7" id="KW-1185">Reference proteome</keyword>
<sequence>MQWRNLDEKDVFTTTWFSLRLADVELPDGRHLDHYLLRHSPTVVATIVDEQDRVLMLWRHRFITDTWSYEFAAGAVEPGESIEDAARREMLEETGWRADELRHLVTVEPQNGFSDSVHHVYWAEHGEYTGPPVDDFESDRIDWVPLKDAPDMIARGEVRSANAVTGLLLLHRLRGV</sequence>
<comment type="similarity">
    <text evidence="2 4">Belongs to the Nudix hydrolase family.</text>
</comment>
<dbReference type="PANTHER" id="PTHR43046:SF14">
    <property type="entry name" value="MUTT_NUDIX FAMILY PROTEIN"/>
    <property type="match status" value="1"/>
</dbReference>
<dbReference type="Gene3D" id="3.90.79.10">
    <property type="entry name" value="Nucleoside Triphosphate Pyrophosphohydrolase"/>
    <property type="match status" value="1"/>
</dbReference>
<comment type="cofactor">
    <cofactor evidence="1">
        <name>Mg(2+)</name>
        <dbReference type="ChEBI" id="CHEBI:18420"/>
    </cofactor>
</comment>
<reference evidence="7" key="1">
    <citation type="journal article" date="2019" name="Int. J. Syst. Evol. Microbiol.">
        <title>The Global Catalogue of Microorganisms (GCM) 10K type strain sequencing project: providing services to taxonomists for standard genome sequencing and annotation.</title>
        <authorList>
            <consortium name="The Broad Institute Genomics Platform"/>
            <consortium name="The Broad Institute Genome Sequencing Center for Infectious Disease"/>
            <person name="Wu L."/>
            <person name="Ma J."/>
        </authorList>
    </citation>
    <scope>NUCLEOTIDE SEQUENCE [LARGE SCALE GENOMIC DNA]</scope>
    <source>
        <strain evidence="7">JCM 17986</strain>
    </source>
</reference>